<sequence length="105" mass="11844">MIATFRLPSLRHPRPHLNLRVDFHLFLALTLISPSAKTLTLTLDFSPFAAHPFLIGASASAPSPPPPLPRLSHANRDWKSTKRPRDGSLSLRYMMSYFLPKLISR</sequence>
<accession>A0A6V7NEG4</accession>
<dbReference type="EMBL" id="LR862129">
    <property type="protein sequence ID" value="CAD1816983.1"/>
    <property type="molecule type" value="Genomic_DNA"/>
</dbReference>
<gene>
    <name evidence="2" type="ORF">CB5_LOCUS194</name>
</gene>
<reference evidence="2" key="1">
    <citation type="submission" date="2020-07" db="EMBL/GenBank/DDBJ databases">
        <authorList>
            <person name="Lin J."/>
        </authorList>
    </citation>
    <scope>NUCLEOTIDE SEQUENCE</scope>
</reference>
<organism evidence="2">
    <name type="scientific">Ananas comosus var. bracteatus</name>
    <name type="common">red pineapple</name>
    <dbReference type="NCBI Taxonomy" id="296719"/>
    <lineage>
        <taxon>Eukaryota</taxon>
        <taxon>Viridiplantae</taxon>
        <taxon>Streptophyta</taxon>
        <taxon>Embryophyta</taxon>
        <taxon>Tracheophyta</taxon>
        <taxon>Spermatophyta</taxon>
        <taxon>Magnoliopsida</taxon>
        <taxon>Liliopsida</taxon>
        <taxon>Poales</taxon>
        <taxon>Bromeliaceae</taxon>
        <taxon>Bromelioideae</taxon>
        <taxon>Ananas</taxon>
    </lineage>
</organism>
<dbReference type="AlphaFoldDB" id="A0A6V7NEG4"/>
<evidence type="ECO:0000313" key="2">
    <source>
        <dbReference type="EMBL" id="CAD1816983.1"/>
    </source>
</evidence>
<evidence type="ECO:0000256" key="1">
    <source>
        <dbReference type="SAM" id="MobiDB-lite"/>
    </source>
</evidence>
<protein>
    <submittedName>
        <fullName evidence="2">Uncharacterized protein</fullName>
    </submittedName>
</protein>
<name>A0A6V7NEG4_ANACO</name>
<feature type="compositionally biased region" description="Basic and acidic residues" evidence="1">
    <location>
        <begin position="74"/>
        <end position="86"/>
    </location>
</feature>
<proteinExistence type="predicted"/>
<feature type="region of interest" description="Disordered" evidence="1">
    <location>
        <begin position="60"/>
        <end position="86"/>
    </location>
</feature>